<keyword evidence="3" id="KW-1185">Reference proteome</keyword>
<evidence type="ECO:0000313" key="2">
    <source>
        <dbReference type="EMBL" id="EFX73244.1"/>
    </source>
</evidence>
<dbReference type="OrthoDB" id="10566546at2759"/>
<reference evidence="2 3" key="1">
    <citation type="journal article" date="2011" name="Science">
        <title>The ecoresponsive genome of Daphnia pulex.</title>
        <authorList>
            <person name="Colbourne J.K."/>
            <person name="Pfrender M.E."/>
            <person name="Gilbert D."/>
            <person name="Thomas W.K."/>
            <person name="Tucker A."/>
            <person name="Oakley T.H."/>
            <person name="Tokishita S."/>
            <person name="Aerts A."/>
            <person name="Arnold G.J."/>
            <person name="Basu M.K."/>
            <person name="Bauer D.J."/>
            <person name="Caceres C.E."/>
            <person name="Carmel L."/>
            <person name="Casola C."/>
            <person name="Choi J.H."/>
            <person name="Detter J.C."/>
            <person name="Dong Q."/>
            <person name="Dusheyko S."/>
            <person name="Eads B.D."/>
            <person name="Frohlich T."/>
            <person name="Geiler-Samerotte K.A."/>
            <person name="Gerlach D."/>
            <person name="Hatcher P."/>
            <person name="Jogdeo S."/>
            <person name="Krijgsveld J."/>
            <person name="Kriventseva E.V."/>
            <person name="Kultz D."/>
            <person name="Laforsch C."/>
            <person name="Lindquist E."/>
            <person name="Lopez J."/>
            <person name="Manak J.R."/>
            <person name="Muller J."/>
            <person name="Pangilinan J."/>
            <person name="Patwardhan R.P."/>
            <person name="Pitluck S."/>
            <person name="Pritham E.J."/>
            <person name="Rechtsteiner A."/>
            <person name="Rho M."/>
            <person name="Rogozin I.B."/>
            <person name="Sakarya O."/>
            <person name="Salamov A."/>
            <person name="Schaack S."/>
            <person name="Shapiro H."/>
            <person name="Shiga Y."/>
            <person name="Skalitzky C."/>
            <person name="Smith Z."/>
            <person name="Souvorov A."/>
            <person name="Sung W."/>
            <person name="Tang Z."/>
            <person name="Tsuchiya D."/>
            <person name="Tu H."/>
            <person name="Vos H."/>
            <person name="Wang M."/>
            <person name="Wolf Y.I."/>
            <person name="Yamagata H."/>
            <person name="Yamada T."/>
            <person name="Ye Y."/>
            <person name="Shaw J.R."/>
            <person name="Andrews J."/>
            <person name="Crease T.J."/>
            <person name="Tang H."/>
            <person name="Lucas S.M."/>
            <person name="Robertson H.M."/>
            <person name="Bork P."/>
            <person name="Koonin E.V."/>
            <person name="Zdobnov E.M."/>
            <person name="Grigoriev I.V."/>
            <person name="Lynch M."/>
            <person name="Boore J.L."/>
        </authorList>
    </citation>
    <scope>NUCLEOTIDE SEQUENCE [LARGE SCALE GENOMIC DNA]</scope>
</reference>
<proteinExistence type="predicted"/>
<keyword evidence="1" id="KW-1133">Transmembrane helix</keyword>
<name>E9H508_DAPPU</name>
<organism evidence="2 3">
    <name type="scientific">Daphnia pulex</name>
    <name type="common">Water flea</name>
    <dbReference type="NCBI Taxonomy" id="6669"/>
    <lineage>
        <taxon>Eukaryota</taxon>
        <taxon>Metazoa</taxon>
        <taxon>Ecdysozoa</taxon>
        <taxon>Arthropoda</taxon>
        <taxon>Crustacea</taxon>
        <taxon>Branchiopoda</taxon>
        <taxon>Diplostraca</taxon>
        <taxon>Cladocera</taxon>
        <taxon>Anomopoda</taxon>
        <taxon>Daphniidae</taxon>
        <taxon>Daphnia</taxon>
    </lineage>
</organism>
<dbReference type="KEGG" id="dpx:DAPPUDRAFT_325528"/>
<gene>
    <name evidence="2" type="ORF">DAPPUDRAFT_325528</name>
</gene>
<keyword evidence="1" id="KW-0812">Transmembrane</keyword>
<evidence type="ECO:0000256" key="1">
    <source>
        <dbReference type="SAM" id="Phobius"/>
    </source>
</evidence>
<dbReference type="InParanoid" id="E9H508"/>
<dbReference type="EMBL" id="GL732592">
    <property type="protein sequence ID" value="EFX73244.1"/>
    <property type="molecule type" value="Genomic_DNA"/>
</dbReference>
<feature type="transmembrane region" description="Helical" evidence="1">
    <location>
        <begin position="90"/>
        <end position="110"/>
    </location>
</feature>
<dbReference type="Proteomes" id="UP000000305">
    <property type="component" value="Unassembled WGS sequence"/>
</dbReference>
<dbReference type="HOGENOM" id="CLU_1837133_0_0_1"/>
<accession>E9H508</accession>
<evidence type="ECO:0000313" key="3">
    <source>
        <dbReference type="Proteomes" id="UP000000305"/>
    </source>
</evidence>
<protein>
    <submittedName>
        <fullName evidence="2">Uncharacterized protein</fullName>
    </submittedName>
</protein>
<keyword evidence="1" id="KW-0472">Membrane</keyword>
<dbReference type="AlphaFoldDB" id="E9H508"/>
<sequence>MSNAPTLEKGIAQNLTCNRLSRDVPIQRLKDDKLYFNSVYENETASVAIVKEVKDMVIYECRWNYSRGEARQRNFVVSVTFAEEIFTKTVTAILIGLLAVGMGIGVKLYLDKSTGGKWFNGTPPSVAMELAKEALEFQIE</sequence>